<dbReference type="AlphaFoldDB" id="A0A120GQI1"/>
<comment type="caution">
    <text evidence="1">The sequence shown here is derived from an EMBL/GenBank/DDBJ whole genome shotgun (WGS) entry which is preliminary data.</text>
</comment>
<dbReference type="PROSITE" id="PS01332">
    <property type="entry name" value="HTH_RRF2_1"/>
    <property type="match status" value="1"/>
</dbReference>
<name>A0A120GQI1_9BACI</name>
<dbReference type="PROSITE" id="PS51197">
    <property type="entry name" value="HTH_RRF2_2"/>
    <property type="match status" value="1"/>
</dbReference>
<dbReference type="Pfam" id="PF02082">
    <property type="entry name" value="Rrf2"/>
    <property type="match status" value="1"/>
</dbReference>
<reference evidence="1 2" key="1">
    <citation type="submission" date="2015-11" db="EMBL/GenBank/DDBJ databases">
        <title>Genome Sequence of Bacillus simplex strain VanAntwerpen2.</title>
        <authorList>
            <person name="Couger M.B."/>
        </authorList>
    </citation>
    <scope>NUCLEOTIDE SEQUENCE [LARGE SCALE GENOMIC DNA]</scope>
    <source>
        <strain evidence="1 2">VanAntwerpen02</strain>
    </source>
</reference>
<dbReference type="EMBL" id="LNNH01000012">
    <property type="protein sequence ID" value="KWW21389.1"/>
    <property type="molecule type" value="Genomic_DNA"/>
</dbReference>
<dbReference type="GO" id="GO:0005829">
    <property type="term" value="C:cytosol"/>
    <property type="evidence" value="ECO:0007669"/>
    <property type="project" value="TreeGrafter"/>
</dbReference>
<proteinExistence type="predicted"/>
<keyword evidence="2" id="KW-1185">Reference proteome</keyword>
<dbReference type="Gene3D" id="1.10.10.10">
    <property type="entry name" value="Winged helix-like DNA-binding domain superfamily/Winged helix DNA-binding domain"/>
    <property type="match status" value="1"/>
</dbReference>
<dbReference type="InterPro" id="IPR036388">
    <property type="entry name" value="WH-like_DNA-bd_sf"/>
</dbReference>
<dbReference type="InterPro" id="IPR036390">
    <property type="entry name" value="WH_DNA-bd_sf"/>
</dbReference>
<sequence length="167" mass="18983">MQFSKGVEYALHCLSYFVDLPTGKSVGVKELATFQGVSETYLSKIFTKLKKSGIVRSMPGVKGGYELAKHPSKIDFWDVIEAIEGEQPFFQCANIRQKCILSEGQEVQDPIHCGPCTINVIMLEAEEKMKVYLKSKTILELNDTLKLKLKDRHSEGVDWFRKALEHR</sequence>
<accession>A0A120GQI1</accession>
<dbReference type="NCBIfam" id="TIGR00738">
    <property type="entry name" value="rrf2_super"/>
    <property type="match status" value="1"/>
</dbReference>
<dbReference type="RefSeq" id="WP_061141737.1">
    <property type="nucleotide sequence ID" value="NZ_LNNH01000012.1"/>
</dbReference>
<evidence type="ECO:0000313" key="2">
    <source>
        <dbReference type="Proteomes" id="UP000064189"/>
    </source>
</evidence>
<dbReference type="InterPro" id="IPR000944">
    <property type="entry name" value="Tscrpt_reg_Rrf2"/>
</dbReference>
<protein>
    <submittedName>
        <fullName evidence="1">Rrf2 family transcriptional regulator</fullName>
    </submittedName>
</protein>
<dbReference type="GO" id="GO:0003700">
    <property type="term" value="F:DNA-binding transcription factor activity"/>
    <property type="evidence" value="ECO:0007669"/>
    <property type="project" value="TreeGrafter"/>
</dbReference>
<evidence type="ECO:0000313" key="1">
    <source>
        <dbReference type="EMBL" id="KWW21389.1"/>
    </source>
</evidence>
<dbReference type="InterPro" id="IPR030489">
    <property type="entry name" value="TR_Rrf2-type_CS"/>
</dbReference>
<dbReference type="SUPFAM" id="SSF46785">
    <property type="entry name" value="Winged helix' DNA-binding domain"/>
    <property type="match status" value="1"/>
</dbReference>
<gene>
    <name evidence="1" type="ORF">AS888_17565</name>
</gene>
<dbReference type="Proteomes" id="UP000064189">
    <property type="component" value="Unassembled WGS sequence"/>
</dbReference>
<dbReference type="PANTHER" id="PTHR33221:SF9">
    <property type="entry name" value="RRF2 FAMILY PROTEIN"/>
    <property type="match status" value="1"/>
</dbReference>
<dbReference type="PANTHER" id="PTHR33221">
    <property type="entry name" value="WINGED HELIX-TURN-HELIX TRANSCRIPTIONAL REGULATOR, RRF2 FAMILY"/>
    <property type="match status" value="1"/>
</dbReference>
<organism evidence="1 2">
    <name type="scientific">Peribacillus simplex</name>
    <dbReference type="NCBI Taxonomy" id="1478"/>
    <lineage>
        <taxon>Bacteria</taxon>
        <taxon>Bacillati</taxon>
        <taxon>Bacillota</taxon>
        <taxon>Bacilli</taxon>
        <taxon>Bacillales</taxon>
        <taxon>Bacillaceae</taxon>
        <taxon>Peribacillus</taxon>
    </lineage>
</organism>